<sequence>MGKQTKSKKTEQAAGKRKVTPVQIAFIVDRYLADNNFSQTRTAFRNEASSLISKSPVREAPKSLLSLEAMLEEYISLKEQKVILDQERARLEHEKSRVNSLLQGMQEVMNVYNAGATVATASPMIQGSATRPPAATATATATAAALLPAPSTGSPAGYPAYMSPSAVQLSSPSNTIMEHTNLPSSISSQPLTRKRVYPNATTEALSVAKKSRGKVPVGKKPSKGTCNQSNNAATTQKNAQPSPMLESSPINCTSGPLALGSTVAKNLFNQPLPYLPTSSSGPNTPPQAISPKNDQSISPIGNSSIAQGSNNNTPQGITPTNCTVITSERVMVSPCKHKSYYLERSHCISTNSPVKTTLKRIGMRDNVKGRLDFDGSDATMSLDKPNVDMPSTSEANKDGDIFDMDLPNLDELGPNFSFSQLLLDLGIELGGTECPCQPVVDASPDTTSGSSQESRDSNPGDQVLSEFTSTVTEVISETDQHEQGTDALTAVKSITKCVKILSPAKDNRIPMDQ</sequence>
<dbReference type="PANTHER" id="PTHR35117:SF1">
    <property type="entry name" value="MYOSIN-M HEAVY PROTEIN"/>
    <property type="match status" value="1"/>
</dbReference>
<organism evidence="3 4">
    <name type="scientific">Turnera subulata</name>
    <dbReference type="NCBI Taxonomy" id="218843"/>
    <lineage>
        <taxon>Eukaryota</taxon>
        <taxon>Viridiplantae</taxon>
        <taxon>Streptophyta</taxon>
        <taxon>Embryophyta</taxon>
        <taxon>Tracheophyta</taxon>
        <taxon>Spermatophyta</taxon>
        <taxon>Magnoliopsida</taxon>
        <taxon>eudicotyledons</taxon>
        <taxon>Gunneridae</taxon>
        <taxon>Pentapetalae</taxon>
        <taxon>rosids</taxon>
        <taxon>fabids</taxon>
        <taxon>Malpighiales</taxon>
        <taxon>Passifloraceae</taxon>
        <taxon>Turnera</taxon>
    </lineage>
</organism>
<evidence type="ECO:0000256" key="1">
    <source>
        <dbReference type="SAM" id="Coils"/>
    </source>
</evidence>
<comment type="caution">
    <text evidence="3">The sequence shown here is derived from an EMBL/GenBank/DDBJ whole genome shotgun (WGS) entry which is preliminary data.</text>
</comment>
<keyword evidence="4" id="KW-1185">Reference proteome</keyword>
<dbReference type="EMBL" id="JAKUCV010004627">
    <property type="protein sequence ID" value="KAJ4834739.1"/>
    <property type="molecule type" value="Genomic_DNA"/>
</dbReference>
<reference evidence="3" key="2">
    <citation type="journal article" date="2023" name="Plants (Basel)">
        <title>Annotation of the Turnera subulata (Passifloraceae) Draft Genome Reveals the S-Locus Evolved after the Divergence of Turneroideae from Passifloroideae in a Stepwise Manner.</title>
        <authorList>
            <person name="Henning P.M."/>
            <person name="Roalson E.H."/>
            <person name="Mir W."/>
            <person name="McCubbin A.G."/>
            <person name="Shore J.S."/>
        </authorList>
    </citation>
    <scope>NUCLEOTIDE SEQUENCE</scope>
    <source>
        <strain evidence="3">F60SS</strain>
    </source>
</reference>
<evidence type="ECO:0000313" key="4">
    <source>
        <dbReference type="Proteomes" id="UP001141552"/>
    </source>
</evidence>
<proteinExistence type="predicted"/>
<dbReference type="PANTHER" id="PTHR35117">
    <property type="entry name" value="MYOSIN-M HEAVY PROTEIN"/>
    <property type="match status" value="1"/>
</dbReference>
<dbReference type="Proteomes" id="UP001141552">
    <property type="component" value="Unassembled WGS sequence"/>
</dbReference>
<feature type="compositionally biased region" description="Polar residues" evidence="2">
    <location>
        <begin position="225"/>
        <end position="241"/>
    </location>
</feature>
<accession>A0A9Q0FND1</accession>
<feature type="compositionally biased region" description="Polar residues" evidence="2">
    <location>
        <begin position="276"/>
        <end position="317"/>
    </location>
</feature>
<feature type="region of interest" description="Disordered" evidence="2">
    <location>
        <begin position="436"/>
        <end position="463"/>
    </location>
</feature>
<feature type="region of interest" description="Disordered" evidence="2">
    <location>
        <begin position="204"/>
        <end position="251"/>
    </location>
</feature>
<reference evidence="3" key="1">
    <citation type="submission" date="2022-02" db="EMBL/GenBank/DDBJ databases">
        <authorList>
            <person name="Henning P.M."/>
            <person name="McCubbin A.G."/>
            <person name="Shore J.S."/>
        </authorList>
    </citation>
    <scope>NUCLEOTIDE SEQUENCE</scope>
    <source>
        <strain evidence="3">F60SS</strain>
        <tissue evidence="3">Leaves</tissue>
    </source>
</reference>
<dbReference type="AlphaFoldDB" id="A0A9Q0FND1"/>
<evidence type="ECO:0000256" key="2">
    <source>
        <dbReference type="SAM" id="MobiDB-lite"/>
    </source>
</evidence>
<gene>
    <name evidence="3" type="ORF">Tsubulata_012568</name>
</gene>
<dbReference type="OrthoDB" id="1939654at2759"/>
<protein>
    <recommendedName>
        <fullName evidence="5">LisH domain-containing protein</fullName>
    </recommendedName>
</protein>
<feature type="region of interest" description="Disordered" evidence="2">
    <location>
        <begin position="274"/>
        <end position="317"/>
    </location>
</feature>
<name>A0A9Q0FND1_9ROSI</name>
<evidence type="ECO:0000313" key="3">
    <source>
        <dbReference type="EMBL" id="KAJ4834739.1"/>
    </source>
</evidence>
<feature type="coiled-coil region" evidence="1">
    <location>
        <begin position="67"/>
        <end position="94"/>
    </location>
</feature>
<keyword evidence="1" id="KW-0175">Coiled coil</keyword>
<evidence type="ECO:0008006" key="5">
    <source>
        <dbReference type="Google" id="ProtNLM"/>
    </source>
</evidence>